<dbReference type="EMBL" id="WWEQ01000013">
    <property type="protein sequence ID" value="MYM19281.1"/>
    <property type="molecule type" value="Genomic_DNA"/>
</dbReference>
<comment type="pathway">
    <text evidence="1">Cofactor biosynthesis; molybdopterin biosynthesis.</text>
</comment>
<organism evidence="3 4">
    <name type="scientific">Brevibacterium rongguiense</name>
    <dbReference type="NCBI Taxonomy" id="2695267"/>
    <lineage>
        <taxon>Bacteria</taxon>
        <taxon>Bacillati</taxon>
        <taxon>Actinomycetota</taxon>
        <taxon>Actinomycetes</taxon>
        <taxon>Micrococcales</taxon>
        <taxon>Brevibacteriaceae</taxon>
        <taxon>Brevibacterium</taxon>
    </lineage>
</organism>
<dbReference type="GO" id="GO:0006777">
    <property type="term" value="P:Mo-molybdopterin cofactor biosynthetic process"/>
    <property type="evidence" value="ECO:0007669"/>
    <property type="project" value="UniProtKB-UniRule"/>
</dbReference>
<dbReference type="EC" id="2.10.1.1" evidence="1"/>
<dbReference type="RefSeq" id="WP_160952713.1">
    <property type="nucleotide sequence ID" value="NZ_WWEQ01000013.1"/>
</dbReference>
<dbReference type="Gene3D" id="2.40.340.10">
    <property type="entry name" value="MoeA, C-terminal, domain IV"/>
    <property type="match status" value="1"/>
</dbReference>
<dbReference type="InterPro" id="IPR001453">
    <property type="entry name" value="MoaB/Mog_dom"/>
</dbReference>
<dbReference type="UniPathway" id="UPA00344"/>
<accession>A0A6N9H5Z3</accession>
<keyword evidence="1" id="KW-0500">Molybdenum</keyword>
<keyword evidence="4" id="KW-1185">Reference proteome</keyword>
<evidence type="ECO:0000256" key="1">
    <source>
        <dbReference type="RuleBase" id="RU365090"/>
    </source>
</evidence>
<evidence type="ECO:0000259" key="2">
    <source>
        <dbReference type="SMART" id="SM00852"/>
    </source>
</evidence>
<protein>
    <recommendedName>
        <fullName evidence="1">Molybdopterin molybdenumtransferase</fullName>
        <ecNumber evidence="1">2.10.1.1</ecNumber>
    </recommendedName>
</protein>
<comment type="caution">
    <text evidence="3">The sequence shown here is derived from an EMBL/GenBank/DDBJ whole genome shotgun (WGS) entry which is preliminary data.</text>
</comment>
<comment type="cofactor">
    <cofactor evidence="1">
        <name>Mg(2+)</name>
        <dbReference type="ChEBI" id="CHEBI:18420"/>
    </cofactor>
</comment>
<dbReference type="Gene3D" id="3.40.980.10">
    <property type="entry name" value="MoaB/Mog-like domain"/>
    <property type="match status" value="1"/>
</dbReference>
<comment type="function">
    <text evidence="1">Catalyzes the insertion of molybdate into adenylated molybdopterin with the concomitant release of AMP.</text>
</comment>
<dbReference type="SUPFAM" id="SSF53218">
    <property type="entry name" value="Molybdenum cofactor biosynthesis proteins"/>
    <property type="match status" value="1"/>
</dbReference>
<dbReference type="Pfam" id="PF03454">
    <property type="entry name" value="MoeA_C"/>
    <property type="match status" value="1"/>
</dbReference>
<dbReference type="GO" id="GO:0005829">
    <property type="term" value="C:cytosol"/>
    <property type="evidence" value="ECO:0007669"/>
    <property type="project" value="TreeGrafter"/>
</dbReference>
<feature type="domain" description="MoaB/Mog" evidence="2">
    <location>
        <begin position="8"/>
        <end position="154"/>
    </location>
</feature>
<dbReference type="AlphaFoldDB" id="A0A6N9H5Z3"/>
<name>A0A6N9H5Z3_9MICO</name>
<dbReference type="InterPro" id="IPR038987">
    <property type="entry name" value="MoeA-like"/>
</dbReference>
<proteinExistence type="inferred from homology"/>
<dbReference type="GO" id="GO:0046872">
    <property type="term" value="F:metal ion binding"/>
    <property type="evidence" value="ECO:0007669"/>
    <property type="project" value="UniProtKB-UniRule"/>
</dbReference>
<reference evidence="3 4" key="1">
    <citation type="submission" date="2020-01" db="EMBL/GenBank/DDBJ databases">
        <authorList>
            <person name="Deng T."/>
        </authorList>
    </citation>
    <scope>NUCLEOTIDE SEQUENCE [LARGE SCALE GENOMIC DNA]</scope>
    <source>
        <strain evidence="3 4">5221</strain>
    </source>
</reference>
<dbReference type="SUPFAM" id="SSF63867">
    <property type="entry name" value="MoeA C-terminal domain-like"/>
    <property type="match status" value="1"/>
</dbReference>
<dbReference type="InterPro" id="IPR036688">
    <property type="entry name" value="MoeA_C_domain_IV_sf"/>
</dbReference>
<keyword evidence="1" id="KW-0460">Magnesium</keyword>
<dbReference type="InterPro" id="IPR005111">
    <property type="entry name" value="MoeA_C_domain_IV"/>
</dbReference>
<dbReference type="InterPro" id="IPR036425">
    <property type="entry name" value="MoaB/Mog-like_dom_sf"/>
</dbReference>
<dbReference type="PANTHER" id="PTHR10192:SF5">
    <property type="entry name" value="GEPHYRIN"/>
    <property type="match status" value="1"/>
</dbReference>
<dbReference type="Pfam" id="PF00994">
    <property type="entry name" value="MoCF_biosynth"/>
    <property type="match status" value="1"/>
</dbReference>
<gene>
    <name evidence="3" type="ORF">GSY69_04670</name>
</gene>
<evidence type="ECO:0000313" key="3">
    <source>
        <dbReference type="EMBL" id="MYM19281.1"/>
    </source>
</evidence>
<keyword evidence="1" id="KW-0479">Metal-binding</keyword>
<keyword evidence="1" id="KW-0808">Transferase</keyword>
<evidence type="ECO:0000313" key="4">
    <source>
        <dbReference type="Proteomes" id="UP000469215"/>
    </source>
</evidence>
<dbReference type="GO" id="GO:0061599">
    <property type="term" value="F:molybdopterin molybdotransferase activity"/>
    <property type="evidence" value="ECO:0007669"/>
    <property type="project" value="UniProtKB-UniRule"/>
</dbReference>
<comment type="catalytic activity">
    <reaction evidence="1">
        <text>adenylyl-molybdopterin + molybdate = Mo-molybdopterin + AMP + H(+)</text>
        <dbReference type="Rhea" id="RHEA:35047"/>
        <dbReference type="ChEBI" id="CHEBI:15378"/>
        <dbReference type="ChEBI" id="CHEBI:36264"/>
        <dbReference type="ChEBI" id="CHEBI:62727"/>
        <dbReference type="ChEBI" id="CHEBI:71302"/>
        <dbReference type="ChEBI" id="CHEBI:456215"/>
    </reaction>
</comment>
<sequence>MRRRPRVGLLLTGDEVIEAGMPAPGRVRDAFGPQLPAVFAALGCEIAGVERRGDARAGIDAALDALCLDCDLIVSTGGTGHADVDAVRAAAQDRVAAGRARSLFAELAMRPGHPTFALEYSAPTGRRVLHIALPGNPLAAMVALRVVVQPAVRGLLGQRAEETAVGRVAEAIPGGRAERIVPAARDARGNWAETSGTGSNMLRGLAAADGLIVIPAGGAEDGQEVPLLMLPW</sequence>
<dbReference type="PANTHER" id="PTHR10192">
    <property type="entry name" value="MOLYBDOPTERIN BIOSYNTHESIS PROTEIN"/>
    <property type="match status" value="1"/>
</dbReference>
<comment type="similarity">
    <text evidence="1">Belongs to the MoeA family.</text>
</comment>
<dbReference type="Proteomes" id="UP000469215">
    <property type="component" value="Unassembled WGS sequence"/>
</dbReference>
<dbReference type="SMART" id="SM00852">
    <property type="entry name" value="MoCF_biosynth"/>
    <property type="match status" value="1"/>
</dbReference>
<keyword evidence="1" id="KW-0501">Molybdenum cofactor biosynthesis</keyword>